<dbReference type="CDD" id="cd00067">
    <property type="entry name" value="GAL4"/>
    <property type="match status" value="1"/>
</dbReference>
<evidence type="ECO:0000313" key="5">
    <source>
        <dbReference type="Proteomes" id="UP000650582"/>
    </source>
</evidence>
<evidence type="ECO:0000259" key="3">
    <source>
        <dbReference type="PROSITE" id="PS50048"/>
    </source>
</evidence>
<dbReference type="Pfam" id="PF11951">
    <property type="entry name" value="Fungal_trans_2"/>
    <property type="match status" value="1"/>
</dbReference>
<comment type="subcellular location">
    <subcellularLocation>
        <location evidence="1">Nucleus</location>
    </subcellularLocation>
</comment>
<dbReference type="PROSITE" id="PS00463">
    <property type="entry name" value="ZN2_CY6_FUNGAL_1"/>
    <property type="match status" value="1"/>
</dbReference>
<accession>A0A8H7H684</accession>
<dbReference type="AlphaFoldDB" id="A0A8H7H684"/>
<feature type="domain" description="Zn(2)-C6 fungal-type" evidence="3">
    <location>
        <begin position="10"/>
        <end position="40"/>
    </location>
</feature>
<dbReference type="SUPFAM" id="SSF57701">
    <property type="entry name" value="Zn2/Cys6 DNA-binding domain"/>
    <property type="match status" value="1"/>
</dbReference>
<reference evidence="4" key="1">
    <citation type="submission" date="2020-09" db="EMBL/GenBank/DDBJ databases">
        <title>Comparative genome analyses of four rice-infecting Rhizoctonia solani isolates reveal extensive enrichment of homogalacturonan modification genes.</title>
        <authorList>
            <person name="Lee D.-Y."/>
            <person name="Jeon J."/>
            <person name="Kim K.-T."/>
            <person name="Cheong K."/>
            <person name="Song H."/>
            <person name="Choi G."/>
            <person name="Ko J."/>
            <person name="Opiyo S.O."/>
            <person name="Zuo S."/>
            <person name="Madhav S."/>
            <person name="Lee Y.-H."/>
            <person name="Wang G.-L."/>
        </authorList>
    </citation>
    <scope>NUCLEOTIDE SEQUENCE</scope>
    <source>
        <strain evidence="4">AG1-IA YN-7</strain>
    </source>
</reference>
<evidence type="ECO:0000256" key="2">
    <source>
        <dbReference type="ARBA" id="ARBA00023242"/>
    </source>
</evidence>
<evidence type="ECO:0000256" key="1">
    <source>
        <dbReference type="ARBA" id="ARBA00004123"/>
    </source>
</evidence>
<dbReference type="EMBL" id="JACYCC010000040">
    <property type="protein sequence ID" value="KAF8677355.1"/>
    <property type="molecule type" value="Genomic_DNA"/>
</dbReference>
<comment type="caution">
    <text evidence="4">The sequence shown here is derived from an EMBL/GenBank/DDBJ whole genome shotgun (WGS) entry which is preliminary data.</text>
</comment>
<dbReference type="GO" id="GO:0000981">
    <property type="term" value="F:DNA-binding transcription factor activity, RNA polymerase II-specific"/>
    <property type="evidence" value="ECO:0007669"/>
    <property type="project" value="InterPro"/>
</dbReference>
<protein>
    <recommendedName>
        <fullName evidence="3">Zn(2)-C6 fungal-type domain-containing protein</fullName>
    </recommendedName>
</protein>
<dbReference type="PROSITE" id="PS50048">
    <property type="entry name" value="ZN2_CY6_FUNGAL_2"/>
    <property type="match status" value="1"/>
</dbReference>
<dbReference type="Proteomes" id="UP000650582">
    <property type="component" value="Unassembled WGS sequence"/>
</dbReference>
<dbReference type="InterPro" id="IPR021858">
    <property type="entry name" value="Fun_TF"/>
</dbReference>
<dbReference type="GO" id="GO:0005634">
    <property type="term" value="C:nucleus"/>
    <property type="evidence" value="ECO:0007669"/>
    <property type="project" value="UniProtKB-SubCell"/>
</dbReference>
<keyword evidence="2" id="KW-0539">Nucleus</keyword>
<dbReference type="InterPro" id="IPR036864">
    <property type="entry name" value="Zn2-C6_fun-type_DNA-bd_sf"/>
</dbReference>
<dbReference type="PANTHER" id="PTHR37534:SF46">
    <property type="entry name" value="ZN(II)2CYS6 TRANSCRIPTION FACTOR (EUROFUNG)"/>
    <property type="match status" value="1"/>
</dbReference>
<dbReference type="SMART" id="SM00066">
    <property type="entry name" value="GAL4"/>
    <property type="match status" value="1"/>
</dbReference>
<dbReference type="Pfam" id="PF00172">
    <property type="entry name" value="Zn_clus"/>
    <property type="match status" value="1"/>
</dbReference>
<gene>
    <name evidence="4" type="ORF">RHS04_06102</name>
</gene>
<dbReference type="PANTHER" id="PTHR37534">
    <property type="entry name" value="TRANSCRIPTIONAL ACTIVATOR PROTEIN UGA3"/>
    <property type="match status" value="1"/>
</dbReference>
<sequence>MAISRRSLTGCALCKARRKKCDETKPRCLRCLNSGSTCVYEFVEYGEEQSYRTRRTKPGPRIISKPSAPDIITDRCESEGNPSSGFTLYSSENSLTTACFNSFETQPRINYHDPSSAEPWSIINYVPQSLIGTAPSHSYPDNCPIGPPFTAESAQLQATVSAYDANPVACGLVPQASETTEPEDDEEYSSDIERVQDFFCIVPTMDKNIQQNSLPFVLQCYAHWATVRIFDPLKIAHAMRDQVIQHFSLESTRTRTILIANVMNKFAKNLVIEGQEKLVLNKLVLTVKASGSRYMETHFLASAIDRQHAMRVLDNMLEVFTLQTSTLSIRTCLESLEAMAPVFRRACLEPPGYRINLPNILLDPNLNLRHFATLDIMASVTTGQPTYCRYEVPFSIELCEQVYQQQDTIGLQWLHGIPDQFILLFAWIMSLCEIPGTGKDTELVTWIEAIVPQINVTTSQSGDPLLHIRRIAVQECWRFAVLIYLYMAFCGASASDPRVARAQRGFMRLIRGVKPSRNPDAFLFIPIALVGIATIDEQDRSTIRQRILGVREHAEPETTGNQTLLMLEDIWARTRNEGRPAVCSALAPLFPPHSANSLLLVASPTRFPVFCQSCPPALLLRFDLVWLLTQLAQWPGPTLSGRRSRSYISPTVLASPLLAVPARGQVVLLSEFSDL</sequence>
<dbReference type="InterPro" id="IPR001138">
    <property type="entry name" value="Zn2Cys6_DnaBD"/>
</dbReference>
<proteinExistence type="predicted"/>
<evidence type="ECO:0000313" key="4">
    <source>
        <dbReference type="EMBL" id="KAF8677355.1"/>
    </source>
</evidence>
<dbReference type="Gene3D" id="4.10.240.10">
    <property type="entry name" value="Zn(2)-C6 fungal-type DNA-binding domain"/>
    <property type="match status" value="1"/>
</dbReference>
<dbReference type="GO" id="GO:0008270">
    <property type="term" value="F:zinc ion binding"/>
    <property type="evidence" value="ECO:0007669"/>
    <property type="project" value="InterPro"/>
</dbReference>
<organism evidence="4 5">
    <name type="scientific">Rhizoctonia solani</name>
    <dbReference type="NCBI Taxonomy" id="456999"/>
    <lineage>
        <taxon>Eukaryota</taxon>
        <taxon>Fungi</taxon>
        <taxon>Dikarya</taxon>
        <taxon>Basidiomycota</taxon>
        <taxon>Agaricomycotina</taxon>
        <taxon>Agaricomycetes</taxon>
        <taxon>Cantharellales</taxon>
        <taxon>Ceratobasidiaceae</taxon>
        <taxon>Rhizoctonia</taxon>
    </lineage>
</organism>
<name>A0A8H7H684_9AGAM</name>